<evidence type="ECO:0000313" key="10">
    <source>
        <dbReference type="EMBL" id="GGF00551.1"/>
    </source>
</evidence>
<evidence type="ECO:0000259" key="9">
    <source>
        <dbReference type="Pfam" id="PF13231"/>
    </source>
</evidence>
<name>A0ABQ1TTB6_9BACT</name>
<keyword evidence="3" id="KW-0328">Glycosyltransferase</keyword>
<dbReference type="PANTHER" id="PTHR33908:SF3">
    <property type="entry name" value="UNDECAPRENYL PHOSPHATE-ALPHA-4-AMINO-4-DEOXY-L-ARABINOSE ARABINOSYL TRANSFERASE"/>
    <property type="match status" value="1"/>
</dbReference>
<dbReference type="PANTHER" id="PTHR33908">
    <property type="entry name" value="MANNOSYLTRANSFERASE YKCB-RELATED"/>
    <property type="match status" value="1"/>
</dbReference>
<evidence type="ECO:0000256" key="4">
    <source>
        <dbReference type="ARBA" id="ARBA00022679"/>
    </source>
</evidence>
<comment type="caution">
    <text evidence="10">The sequence shown here is derived from an EMBL/GenBank/DDBJ whole genome shotgun (WGS) entry which is preliminary data.</text>
</comment>
<feature type="transmembrane region" description="Helical" evidence="8">
    <location>
        <begin position="149"/>
        <end position="166"/>
    </location>
</feature>
<dbReference type="InterPro" id="IPR038731">
    <property type="entry name" value="RgtA/B/C-like"/>
</dbReference>
<evidence type="ECO:0000256" key="5">
    <source>
        <dbReference type="ARBA" id="ARBA00022692"/>
    </source>
</evidence>
<keyword evidence="4" id="KW-0808">Transferase</keyword>
<dbReference type="EMBL" id="BMHT01000002">
    <property type="protein sequence ID" value="GGF00551.1"/>
    <property type="molecule type" value="Genomic_DNA"/>
</dbReference>
<evidence type="ECO:0000256" key="2">
    <source>
        <dbReference type="ARBA" id="ARBA00022475"/>
    </source>
</evidence>
<organism evidence="10 11">
    <name type="scientific">Hymenobacter cavernae</name>
    <dbReference type="NCBI Taxonomy" id="2044852"/>
    <lineage>
        <taxon>Bacteria</taxon>
        <taxon>Pseudomonadati</taxon>
        <taxon>Bacteroidota</taxon>
        <taxon>Cytophagia</taxon>
        <taxon>Cytophagales</taxon>
        <taxon>Hymenobacteraceae</taxon>
        <taxon>Hymenobacter</taxon>
    </lineage>
</organism>
<feature type="domain" description="Glycosyltransferase RgtA/B/C/D-like" evidence="9">
    <location>
        <begin position="71"/>
        <end position="225"/>
    </location>
</feature>
<feature type="transmembrane region" description="Helical" evidence="8">
    <location>
        <begin position="215"/>
        <end position="233"/>
    </location>
</feature>
<dbReference type="Proteomes" id="UP000632273">
    <property type="component" value="Unassembled WGS sequence"/>
</dbReference>
<keyword evidence="5 8" id="KW-0812">Transmembrane</keyword>
<reference evidence="11" key="1">
    <citation type="journal article" date="2019" name="Int. J. Syst. Evol. Microbiol.">
        <title>The Global Catalogue of Microorganisms (GCM) 10K type strain sequencing project: providing services to taxonomists for standard genome sequencing and annotation.</title>
        <authorList>
            <consortium name="The Broad Institute Genomics Platform"/>
            <consortium name="The Broad Institute Genome Sequencing Center for Infectious Disease"/>
            <person name="Wu L."/>
            <person name="Ma J."/>
        </authorList>
    </citation>
    <scope>NUCLEOTIDE SEQUENCE [LARGE SCALE GENOMIC DNA]</scope>
    <source>
        <strain evidence="11">CGMCC 1.15197</strain>
    </source>
</reference>
<evidence type="ECO:0000256" key="6">
    <source>
        <dbReference type="ARBA" id="ARBA00022989"/>
    </source>
</evidence>
<evidence type="ECO:0000313" key="11">
    <source>
        <dbReference type="Proteomes" id="UP000632273"/>
    </source>
</evidence>
<feature type="transmembrane region" description="Helical" evidence="8">
    <location>
        <begin position="98"/>
        <end position="116"/>
    </location>
</feature>
<feature type="transmembrane region" description="Helical" evidence="8">
    <location>
        <begin position="12"/>
        <end position="30"/>
    </location>
</feature>
<feature type="transmembrane region" description="Helical" evidence="8">
    <location>
        <begin position="122"/>
        <end position="142"/>
    </location>
</feature>
<accession>A0ABQ1TTB6</accession>
<evidence type="ECO:0000256" key="1">
    <source>
        <dbReference type="ARBA" id="ARBA00004651"/>
    </source>
</evidence>
<keyword evidence="11" id="KW-1185">Reference proteome</keyword>
<comment type="subcellular location">
    <subcellularLocation>
        <location evidence="1">Cell membrane</location>
        <topology evidence="1">Multi-pass membrane protein</topology>
    </subcellularLocation>
</comment>
<feature type="transmembrane region" description="Helical" evidence="8">
    <location>
        <begin position="327"/>
        <end position="347"/>
    </location>
</feature>
<dbReference type="InterPro" id="IPR050297">
    <property type="entry name" value="LipidA_mod_glycosyltrf_83"/>
</dbReference>
<keyword evidence="2" id="KW-1003">Cell membrane</keyword>
<protein>
    <recommendedName>
        <fullName evidence="9">Glycosyltransferase RgtA/B/C/D-like domain-containing protein</fullName>
    </recommendedName>
</protein>
<evidence type="ECO:0000256" key="3">
    <source>
        <dbReference type="ARBA" id="ARBA00022676"/>
    </source>
</evidence>
<gene>
    <name evidence="10" type="ORF">GCM10011383_09200</name>
</gene>
<keyword evidence="6 8" id="KW-1133">Transmembrane helix</keyword>
<dbReference type="Pfam" id="PF13231">
    <property type="entry name" value="PMT_2"/>
    <property type="match status" value="1"/>
</dbReference>
<sequence length="494" mass="55980">MLRSISPLWQQVIPWLLVTVLAYPILFQLINELPIQQWDEARTALNAVGIWQHHDWIVLRHLNRPDLWNCKPPLWPWLLAISIKLFGPSEFSIRLPTALAAFATTLIVFKAGWHWLGSWRAGLLASLVLLTAQGYVMLHVALTSDFDTLLTLWTTLGALSWLGYLVTGRSRLVWLTGLSFLLAVLTKGVAGLLFGPGLLLATIVIGQARRLFQPAVYGALAGVLVGGALWYVVRESMAPGYLAAVWEYELGGPALHMLEGHTTSFSTYWLLMIEEKFTPWIMPMLLGGALSYFLPRGSRSWQLSCYCLCVSFTFLLTISLIQTRLPWYAAPMYPLLALQTAAGLVWVGRMLEAQLAYKLRSWSQLLVVLVVATPAYWLQLRYVEQVYNARSRDASTLYGRHLQAQIRDWPGIQEYIIGVDGKFNDVVELYRQIAKWRYQHHTTIITPWDASKTSPGQIVVACGVDARRPWLRQFRTTVLVRSDSCVTLKLEGWR</sequence>
<keyword evidence="7 8" id="KW-0472">Membrane</keyword>
<feature type="transmembrane region" description="Helical" evidence="8">
    <location>
        <begin position="277"/>
        <end position="294"/>
    </location>
</feature>
<dbReference type="RefSeq" id="WP_188811495.1">
    <property type="nucleotide sequence ID" value="NZ_BMHT01000002.1"/>
</dbReference>
<feature type="transmembrane region" description="Helical" evidence="8">
    <location>
        <begin position="359"/>
        <end position="378"/>
    </location>
</feature>
<evidence type="ECO:0000256" key="7">
    <source>
        <dbReference type="ARBA" id="ARBA00023136"/>
    </source>
</evidence>
<proteinExistence type="predicted"/>
<feature type="transmembrane region" description="Helical" evidence="8">
    <location>
        <begin position="172"/>
        <end position="203"/>
    </location>
</feature>
<evidence type="ECO:0000256" key="8">
    <source>
        <dbReference type="SAM" id="Phobius"/>
    </source>
</evidence>
<feature type="transmembrane region" description="Helical" evidence="8">
    <location>
        <begin position="301"/>
        <end position="321"/>
    </location>
</feature>